<dbReference type="RefSeq" id="WP_140473693.1">
    <property type="nucleotide sequence ID" value="NZ_RCZD01000008.1"/>
</dbReference>
<gene>
    <name evidence="9" type="primary">panD</name>
    <name evidence="10" type="ORF">EAH77_15485</name>
</gene>
<dbReference type="Proteomes" id="UP000317663">
    <property type="component" value="Unassembled WGS sequence"/>
</dbReference>
<dbReference type="PANTHER" id="PTHR21012">
    <property type="entry name" value="ASPARTATE 1-DECARBOXYLASE"/>
    <property type="match status" value="1"/>
</dbReference>
<name>A0A502GCH1_9GAMM</name>
<comment type="similarity">
    <text evidence="9">Belongs to the PanD family.</text>
</comment>
<dbReference type="Pfam" id="PF02261">
    <property type="entry name" value="Asp_decarbox"/>
    <property type="match status" value="1"/>
</dbReference>
<dbReference type="InterPro" id="IPR003190">
    <property type="entry name" value="Asp_decarbox"/>
</dbReference>
<dbReference type="GO" id="GO:0015940">
    <property type="term" value="P:pantothenate biosynthetic process"/>
    <property type="evidence" value="ECO:0007669"/>
    <property type="project" value="UniProtKB-UniRule"/>
</dbReference>
<feature type="active site" description="Schiff-base intermediate with substrate; via pyruvic acid" evidence="9">
    <location>
        <position position="29"/>
    </location>
</feature>
<comment type="PTM">
    <text evidence="9">Is synthesized initially as an inactive proenzyme, which is activated by self-cleavage at a specific serine bond to produce a beta-subunit with a hydroxyl group at its C-terminus and an alpha-subunit with a pyruvoyl group at its N-terminus.</text>
</comment>
<dbReference type="Gene3D" id="2.40.40.20">
    <property type="match status" value="1"/>
</dbReference>
<dbReference type="NCBIfam" id="TIGR00223">
    <property type="entry name" value="panD"/>
    <property type="match status" value="1"/>
</dbReference>
<protein>
    <recommendedName>
        <fullName evidence="9">Aspartate 1-decarboxylase</fullName>
        <ecNumber evidence="9">4.1.1.11</ecNumber>
    </recommendedName>
    <alternativeName>
        <fullName evidence="9">Aspartate alpha-decarboxylase</fullName>
    </alternativeName>
    <component>
        <recommendedName>
            <fullName evidence="9">Aspartate 1-decarboxylase beta chain</fullName>
        </recommendedName>
    </component>
    <component>
        <recommendedName>
            <fullName evidence="9">Aspartate 1-decarboxylase alpha chain</fullName>
        </recommendedName>
    </component>
</protein>
<dbReference type="GO" id="GO:0005829">
    <property type="term" value="C:cytosol"/>
    <property type="evidence" value="ECO:0007669"/>
    <property type="project" value="TreeGrafter"/>
</dbReference>
<keyword evidence="4 9" id="KW-0068">Autocatalytic cleavage</keyword>
<evidence type="ECO:0000256" key="2">
    <source>
        <dbReference type="ARBA" id="ARBA00022655"/>
    </source>
</evidence>
<comment type="subcellular location">
    <subcellularLocation>
        <location evidence="9">Cytoplasm</location>
    </subcellularLocation>
</comment>
<comment type="caution">
    <text evidence="10">The sequence shown here is derived from an EMBL/GenBank/DDBJ whole genome shotgun (WGS) entry which is preliminary data.</text>
</comment>
<sequence>MSQEATRQFCYGKIHRALVTDAQVDYVGSITIDPVLLQASGILPYTQVDVVNVNSGGRLQTYVIEGEMHSGQICLNGAAAHLFNPGDLCIIMGYEDVPVSQLPGRIHKAVLVDAKQGNRIVGIRELVTPHPNQVGNANRYGEEFNTVLQEAGVAK</sequence>
<comment type="subunit">
    <text evidence="9">Heterooctamer of four alpha and four beta subunits.</text>
</comment>
<reference evidence="10 11" key="1">
    <citation type="journal article" date="2019" name="Environ. Microbiol.">
        <title>Species interactions and distinct microbial communities in high Arctic permafrost affected cryosols are associated with the CH4 and CO2 gas fluxes.</title>
        <authorList>
            <person name="Altshuler I."/>
            <person name="Hamel J."/>
            <person name="Turney S."/>
            <person name="Magnuson E."/>
            <person name="Levesque R."/>
            <person name="Greer C."/>
            <person name="Whyte L.G."/>
        </authorList>
    </citation>
    <scope>NUCLEOTIDE SEQUENCE [LARGE SCALE GENOMIC DNA]</scope>
    <source>
        <strain evidence="10 11">E4</strain>
    </source>
</reference>
<comment type="function">
    <text evidence="9">Catalyzes the pyruvoyl-dependent decarboxylation of aspartate to produce beta-alanine.</text>
</comment>
<evidence type="ECO:0000256" key="7">
    <source>
        <dbReference type="ARBA" id="ARBA00023270"/>
    </source>
</evidence>
<keyword evidence="11" id="KW-1185">Reference proteome</keyword>
<dbReference type="EMBL" id="RCZD01000008">
    <property type="protein sequence ID" value="TPG59967.1"/>
    <property type="molecule type" value="Genomic_DNA"/>
</dbReference>
<keyword evidence="8 9" id="KW-0670">Pyruvate</keyword>
<dbReference type="OrthoDB" id="9803983at2"/>
<evidence type="ECO:0000256" key="4">
    <source>
        <dbReference type="ARBA" id="ARBA00022813"/>
    </source>
</evidence>
<feature type="chain" id="PRO_5023456446" description="Aspartate 1-decarboxylase alpha chain" evidence="9">
    <location>
        <begin position="29"/>
        <end position="155"/>
    </location>
</feature>
<feature type="binding site" evidence="9">
    <location>
        <begin position="77"/>
        <end position="79"/>
    </location>
    <ligand>
        <name>substrate</name>
    </ligand>
</feature>
<feature type="chain" id="PRO_5023456447" description="Aspartate 1-decarboxylase beta chain" evidence="9">
    <location>
        <begin position="1"/>
        <end position="28"/>
    </location>
</feature>
<keyword evidence="2 9" id="KW-0566">Pantothenate biosynthesis</keyword>
<proteinExistence type="inferred from homology"/>
<evidence type="ECO:0000256" key="5">
    <source>
        <dbReference type="ARBA" id="ARBA00023145"/>
    </source>
</evidence>
<organism evidence="10 11">
    <name type="scientific">Ewingella americana</name>
    <dbReference type="NCBI Taxonomy" id="41202"/>
    <lineage>
        <taxon>Bacteria</taxon>
        <taxon>Pseudomonadati</taxon>
        <taxon>Pseudomonadota</taxon>
        <taxon>Gammaproteobacteria</taxon>
        <taxon>Enterobacterales</taxon>
        <taxon>Yersiniaceae</taxon>
        <taxon>Ewingella</taxon>
    </lineage>
</organism>
<evidence type="ECO:0000313" key="10">
    <source>
        <dbReference type="EMBL" id="TPG59967.1"/>
    </source>
</evidence>
<keyword evidence="1 9" id="KW-0963">Cytoplasm</keyword>
<comment type="cofactor">
    <cofactor evidence="9">
        <name>pyruvate</name>
        <dbReference type="ChEBI" id="CHEBI:15361"/>
    </cofactor>
    <text evidence="9">Binds 1 pyruvoyl group covalently per subunit.</text>
</comment>
<evidence type="ECO:0000256" key="8">
    <source>
        <dbReference type="ARBA" id="ARBA00023317"/>
    </source>
</evidence>
<keyword evidence="7 9" id="KW-0704">Schiff base</keyword>
<dbReference type="UniPathway" id="UPA00028">
    <property type="reaction ID" value="UER00002"/>
</dbReference>
<keyword evidence="6 9" id="KW-0456">Lyase</keyword>
<evidence type="ECO:0000256" key="1">
    <source>
        <dbReference type="ARBA" id="ARBA00022490"/>
    </source>
</evidence>
<feature type="active site" description="Proton donor" evidence="9">
    <location>
        <position position="62"/>
    </location>
</feature>
<dbReference type="GO" id="GO:0004068">
    <property type="term" value="F:aspartate 1-decarboxylase activity"/>
    <property type="evidence" value="ECO:0007669"/>
    <property type="project" value="UniProtKB-UniRule"/>
</dbReference>
<feature type="modified residue" description="Pyruvic acid (Ser)" evidence="9">
    <location>
        <position position="29"/>
    </location>
</feature>
<evidence type="ECO:0000256" key="6">
    <source>
        <dbReference type="ARBA" id="ARBA00023239"/>
    </source>
</evidence>
<evidence type="ECO:0000256" key="3">
    <source>
        <dbReference type="ARBA" id="ARBA00022793"/>
    </source>
</evidence>
<feature type="binding site" evidence="9">
    <location>
        <position position="61"/>
    </location>
    <ligand>
        <name>substrate</name>
    </ligand>
</feature>
<evidence type="ECO:0000313" key="11">
    <source>
        <dbReference type="Proteomes" id="UP000317663"/>
    </source>
</evidence>
<keyword evidence="3 9" id="KW-0210">Decarboxylase</keyword>
<dbReference type="GO" id="GO:0006523">
    <property type="term" value="P:alanine biosynthetic process"/>
    <property type="evidence" value="ECO:0007669"/>
    <property type="project" value="InterPro"/>
</dbReference>
<evidence type="ECO:0000256" key="9">
    <source>
        <dbReference type="HAMAP-Rule" id="MF_00446"/>
    </source>
</evidence>
<dbReference type="EC" id="4.1.1.11" evidence="9"/>
<dbReference type="AlphaFoldDB" id="A0A502GCH1"/>
<dbReference type="PANTHER" id="PTHR21012:SF0">
    <property type="entry name" value="ASPARTATE 1-DECARBOXYLASE"/>
    <property type="match status" value="1"/>
</dbReference>
<dbReference type="CDD" id="cd06919">
    <property type="entry name" value="Asp_decarbox"/>
    <property type="match status" value="1"/>
</dbReference>
<comment type="catalytic activity">
    <reaction evidence="9">
        <text>L-aspartate + H(+) = beta-alanine + CO2</text>
        <dbReference type="Rhea" id="RHEA:19497"/>
        <dbReference type="ChEBI" id="CHEBI:15378"/>
        <dbReference type="ChEBI" id="CHEBI:16526"/>
        <dbReference type="ChEBI" id="CHEBI:29991"/>
        <dbReference type="ChEBI" id="CHEBI:57966"/>
        <dbReference type="EC" id="4.1.1.11"/>
    </reaction>
</comment>
<keyword evidence="5 9" id="KW-0865">Zymogen</keyword>
<dbReference type="InterPro" id="IPR009010">
    <property type="entry name" value="Asp_de-COase-like_dom_sf"/>
</dbReference>
<dbReference type="HAMAP" id="MF_00446">
    <property type="entry name" value="PanD"/>
    <property type="match status" value="1"/>
</dbReference>
<dbReference type="SUPFAM" id="SSF50692">
    <property type="entry name" value="ADC-like"/>
    <property type="match status" value="1"/>
</dbReference>
<comment type="pathway">
    <text evidence="9">Cofactor biosynthesis; (R)-pantothenate biosynthesis; beta-alanine from L-aspartate: step 1/1.</text>
</comment>
<accession>A0A502GCH1</accession>